<organism evidence="1 2">
    <name type="scientific">Candidatus Venteria ishoeyi</name>
    <dbReference type="NCBI Taxonomy" id="1899563"/>
    <lineage>
        <taxon>Bacteria</taxon>
        <taxon>Pseudomonadati</taxon>
        <taxon>Pseudomonadota</taxon>
        <taxon>Gammaproteobacteria</taxon>
        <taxon>Thiotrichales</taxon>
        <taxon>Thiotrichaceae</taxon>
        <taxon>Venteria</taxon>
    </lineage>
</organism>
<dbReference type="OrthoDB" id="443235at2"/>
<protein>
    <recommendedName>
        <fullName evidence="3">Helicase XPB/Ssl2 N-terminal domain-containing protein</fullName>
    </recommendedName>
</protein>
<evidence type="ECO:0000313" key="1">
    <source>
        <dbReference type="EMBL" id="SEH06458.1"/>
    </source>
</evidence>
<dbReference type="Proteomes" id="UP000236724">
    <property type="component" value="Unassembled WGS sequence"/>
</dbReference>
<name>A0A1H6F8K7_9GAMM</name>
<evidence type="ECO:0008006" key="3">
    <source>
        <dbReference type="Google" id="ProtNLM"/>
    </source>
</evidence>
<dbReference type="RefSeq" id="WP_103920240.1">
    <property type="nucleotide sequence ID" value="NZ_FMSV02000493.1"/>
</dbReference>
<dbReference type="EMBL" id="FMSV02000493">
    <property type="protein sequence ID" value="SEH06458.1"/>
    <property type="molecule type" value="Genomic_DNA"/>
</dbReference>
<reference evidence="1 2" key="1">
    <citation type="submission" date="2016-10" db="EMBL/GenBank/DDBJ databases">
        <authorList>
            <person name="de Groot N.N."/>
        </authorList>
    </citation>
    <scope>NUCLEOTIDE SEQUENCE [LARGE SCALE GENOMIC DNA]</scope>
    <source>
        <strain evidence="1">MBHS1</strain>
    </source>
</reference>
<gene>
    <name evidence="1" type="ORF">MBHS_02320</name>
</gene>
<accession>A0A1H6F8K7</accession>
<sequence length="523" mass="59125">MIYHNQPYATLRAALQNQVVADLKKLATFVANGKKVPGRKAELVDFVTEQTLQQLNTIWSQLNDISQAAVAEMLYNFNPIFDNTCFVAKYGQRPTEKQLSLLFFNAAIPGDIAYKLKAFVPQPAESELKTSDEELPESWEIDTYYWEDGKRVEEKEQVALLQNHSETLAIQELHTLLRLIDEGKIAVSDKTLQASTATMRKITASLPRKDFYPDPEALDGFDNSIGFIKAFAWPLLLQVGGLAECSGKKLQLSTAGQKALGDAPEKTFSKLWKNWLKYTGFDEFRRIDEIKGQTGKAKRSFTALAGRRKVIVEALSQLPSDQWVEVTEFFRQMHATGRNFEVTRTPWALYITNANYGYINEGEDWNILEGRYARCFLFEYVATLGLLDVAYIEPEYAAADYSDLWGVDDLSFLSRYDGLMFIRLTPLGEYCLGLSKTYTPGEAAQQALNRLSTFKKRAGKLTDKGAMRLFECSTPHMAASIMAEKKLAKWCTLIDKRGLLVAEKNVAQFRKVLLELGYKLNSA</sequence>
<keyword evidence="2" id="KW-1185">Reference proteome</keyword>
<proteinExistence type="predicted"/>
<evidence type="ECO:0000313" key="2">
    <source>
        <dbReference type="Proteomes" id="UP000236724"/>
    </source>
</evidence>
<dbReference type="AlphaFoldDB" id="A0A1H6F8K7"/>